<gene>
    <name evidence="4" type="ORF">B5V00_02590</name>
</gene>
<dbReference type="InterPro" id="IPR003760">
    <property type="entry name" value="PnrA-like"/>
</dbReference>
<evidence type="ECO:0000313" key="5">
    <source>
        <dbReference type="Proteomes" id="UP000193136"/>
    </source>
</evidence>
<feature type="chain" id="PRO_5013253272" evidence="2">
    <location>
        <begin position="18"/>
        <end position="374"/>
    </location>
</feature>
<dbReference type="STRING" id="1969733.B5V00_02590"/>
<dbReference type="Pfam" id="PF02608">
    <property type="entry name" value="Bmp"/>
    <property type="match status" value="1"/>
</dbReference>
<dbReference type="EMBL" id="NAAD01000002">
    <property type="protein sequence ID" value="ORJ62957.1"/>
    <property type="molecule type" value="Genomic_DNA"/>
</dbReference>
<keyword evidence="5" id="KW-1185">Reference proteome</keyword>
<evidence type="ECO:0000259" key="3">
    <source>
        <dbReference type="Pfam" id="PF02608"/>
    </source>
</evidence>
<dbReference type="CDD" id="cd19963">
    <property type="entry name" value="PBP1_BMP-like"/>
    <property type="match status" value="1"/>
</dbReference>
<dbReference type="PANTHER" id="PTHR43208:SF1">
    <property type="entry name" value="ABC TRANSPORTER SUBSTRATE-BINDING PROTEIN"/>
    <property type="match status" value="1"/>
</dbReference>
<proteinExistence type="predicted"/>
<keyword evidence="1 2" id="KW-0732">Signal</keyword>
<feature type="signal peptide" evidence="2">
    <location>
        <begin position="1"/>
        <end position="17"/>
    </location>
</feature>
<name>A0A1X0YCV5_9BACT</name>
<dbReference type="InterPro" id="IPR052910">
    <property type="entry name" value="ABC-Purine-Binding"/>
</dbReference>
<dbReference type="Proteomes" id="UP000193136">
    <property type="component" value="Unassembled WGS sequence"/>
</dbReference>
<reference evidence="4 5" key="1">
    <citation type="submission" date="2017-03" db="EMBL/GenBank/DDBJ databases">
        <title>Genome sequence of Geothermobacter sp. EPR-M, Deep-Sea Iron Reducer.</title>
        <authorList>
            <person name="Tully B."/>
            <person name="Savalia P."/>
            <person name="Abuyen K."/>
            <person name="Baughan C."/>
            <person name="Romero E."/>
            <person name="Ronkowski C."/>
            <person name="Torres B."/>
            <person name="Tremblay J."/>
            <person name="Trujillo A."/>
            <person name="Tyler M."/>
            <person name="Perez-Rodriguez I."/>
            <person name="Amend J."/>
        </authorList>
    </citation>
    <scope>NUCLEOTIDE SEQUENCE [LARGE SCALE GENOMIC DNA]</scope>
    <source>
        <strain evidence="4 5">EPR-M</strain>
    </source>
</reference>
<feature type="domain" description="ABC transporter substrate-binding protein PnrA-like" evidence="3">
    <location>
        <begin position="45"/>
        <end position="321"/>
    </location>
</feature>
<organism evidence="4 5">
    <name type="scientific">Geothermobacter hydrogeniphilus</name>
    <dbReference type="NCBI Taxonomy" id="1969733"/>
    <lineage>
        <taxon>Bacteria</taxon>
        <taxon>Pseudomonadati</taxon>
        <taxon>Thermodesulfobacteriota</taxon>
        <taxon>Desulfuromonadia</taxon>
        <taxon>Desulfuromonadales</taxon>
        <taxon>Geothermobacteraceae</taxon>
        <taxon>Geothermobacter</taxon>
    </lineage>
</organism>
<dbReference type="Gene3D" id="3.40.50.2300">
    <property type="match status" value="2"/>
</dbReference>
<protein>
    <submittedName>
        <fullName evidence="4">BMP family ABC transporter substrate-binding protein</fullName>
    </submittedName>
</protein>
<comment type="caution">
    <text evidence="4">The sequence shown here is derived from an EMBL/GenBank/DDBJ whole genome shotgun (WGS) entry which is preliminary data.</text>
</comment>
<dbReference type="AlphaFoldDB" id="A0A1X0YCV5"/>
<dbReference type="OrthoDB" id="9769871at2"/>
<accession>A0A1X0YCV5</accession>
<evidence type="ECO:0000256" key="1">
    <source>
        <dbReference type="ARBA" id="ARBA00022729"/>
    </source>
</evidence>
<evidence type="ECO:0000256" key="2">
    <source>
        <dbReference type="SAM" id="SignalP"/>
    </source>
</evidence>
<dbReference type="GO" id="GO:0005886">
    <property type="term" value="C:plasma membrane"/>
    <property type="evidence" value="ECO:0007669"/>
    <property type="project" value="InterPro"/>
</dbReference>
<dbReference type="RefSeq" id="WP_085009197.1">
    <property type="nucleotide sequence ID" value="NZ_NAAD01000002.1"/>
</dbReference>
<sequence length="374" mass="40224">MKVTTRFAFCIVFLALALTGCNKQEEAASTKTAEKPAPQAAEKQVKAGFVYVGPVGDGGWTYAHDQGRKAMEKLPFVEPSIFLESVHEGAEATRAITGLVNKGCNLVFTTSFGFMDATLEVAKKHPDTVFMHCSGYKTADNVGTYFGRMYQPRYLSGIIAGKMTKSNVIGYVGAFPIPEVIRGINAFALGVRSVNPKAVVKVVWTQTWFDPGVERDAADSLLDVGADVLTMHQDAPATLQAAEARGAYVIGYNSDMRKFAPNSFLTAPVWNWGALYTKVAAEVKDGTWKSRQIWWGMDKDLVRLAPLSDKVPADVKALVKEKTAAIVAGTLKPFAGPISDQDGKEVVAAGAVIADADLLGMNYFVAGVQGTIPK</sequence>
<dbReference type="PROSITE" id="PS51257">
    <property type="entry name" value="PROKAR_LIPOPROTEIN"/>
    <property type="match status" value="1"/>
</dbReference>
<evidence type="ECO:0000313" key="4">
    <source>
        <dbReference type="EMBL" id="ORJ62957.1"/>
    </source>
</evidence>
<dbReference type="PANTHER" id="PTHR43208">
    <property type="entry name" value="ABC TRANSPORTER SUBSTRATE-BINDING PROTEIN"/>
    <property type="match status" value="1"/>
</dbReference>